<reference evidence="3 4" key="1">
    <citation type="journal article" date="2020" name="Genomics">
        <title>Complete, high-quality genomes from long-read metagenomic sequencing of two wolf lichen thalli reveals enigmatic genome architecture.</title>
        <authorList>
            <person name="McKenzie S.K."/>
            <person name="Walston R.F."/>
            <person name="Allen J.L."/>
        </authorList>
    </citation>
    <scope>NUCLEOTIDE SEQUENCE [LARGE SCALE GENOMIC DNA]</scope>
    <source>
        <strain evidence="3">WasteWater1</strain>
    </source>
</reference>
<dbReference type="EMBL" id="JACCJB010000013">
    <property type="protein sequence ID" value="KAF6221805.1"/>
    <property type="molecule type" value="Genomic_DNA"/>
</dbReference>
<gene>
    <name evidence="3" type="ORF">HO133_001773</name>
</gene>
<dbReference type="PANTHER" id="PTHR43674">
    <property type="entry name" value="NITRILASE C965.09-RELATED"/>
    <property type="match status" value="1"/>
</dbReference>
<dbReference type="SUPFAM" id="SSF56317">
    <property type="entry name" value="Carbon-nitrogen hydrolase"/>
    <property type="match status" value="1"/>
</dbReference>
<evidence type="ECO:0000313" key="3">
    <source>
        <dbReference type="EMBL" id="KAF6221805.1"/>
    </source>
</evidence>
<dbReference type="InterPro" id="IPR050345">
    <property type="entry name" value="Aliph_Amidase/BUP"/>
</dbReference>
<organism evidence="3 4">
    <name type="scientific">Letharia lupina</name>
    <dbReference type="NCBI Taxonomy" id="560253"/>
    <lineage>
        <taxon>Eukaryota</taxon>
        <taxon>Fungi</taxon>
        <taxon>Dikarya</taxon>
        <taxon>Ascomycota</taxon>
        <taxon>Pezizomycotina</taxon>
        <taxon>Lecanoromycetes</taxon>
        <taxon>OSLEUM clade</taxon>
        <taxon>Lecanoromycetidae</taxon>
        <taxon>Lecanorales</taxon>
        <taxon>Lecanorineae</taxon>
        <taxon>Parmeliaceae</taxon>
        <taxon>Letharia</taxon>
    </lineage>
</organism>
<dbReference type="Gene3D" id="3.60.110.10">
    <property type="entry name" value="Carbon-nitrogen hydrolase"/>
    <property type="match status" value="1"/>
</dbReference>
<dbReference type="Proteomes" id="UP000593566">
    <property type="component" value="Unassembled WGS sequence"/>
</dbReference>
<sequence>MAPRYKIAVIQLHPKPLNPSYNFSKATDFIRAAASKGAHLAVLPEYHLTNWVPEDPQFFPLCKQWNDYLHRYQELAKELKICIVPGTIVEAHKDEETGEDQLHNVAYFIDDKGEILGRYQKKNLWHPERPHLTSSTHAPHEMLQTPLGPVGILICWDLAFPEAFRELIAKGAKTIIIPTFWTHADCSAYGLSKNSMSEKLFLESTITARTFENTCAVVFVNAGAPPENEKSMYAGLSRVAMPFVGGLGDETKDTNKEGMSVVDVDMELVEEAEKNYKVRADIEGEGWHYTYRHQGGGKVE</sequence>
<feature type="domain" description="CN hydrolase" evidence="2">
    <location>
        <begin position="5"/>
        <end position="266"/>
    </location>
</feature>
<keyword evidence="4" id="KW-1185">Reference proteome</keyword>
<protein>
    <recommendedName>
        <fullName evidence="2">CN hydrolase domain-containing protein</fullName>
    </recommendedName>
</protein>
<evidence type="ECO:0000259" key="2">
    <source>
        <dbReference type="PROSITE" id="PS50263"/>
    </source>
</evidence>
<dbReference type="Pfam" id="PF00795">
    <property type="entry name" value="CN_hydrolase"/>
    <property type="match status" value="1"/>
</dbReference>
<dbReference type="GO" id="GO:0016811">
    <property type="term" value="F:hydrolase activity, acting on carbon-nitrogen (but not peptide) bonds, in linear amides"/>
    <property type="evidence" value="ECO:0007669"/>
    <property type="project" value="TreeGrafter"/>
</dbReference>
<proteinExistence type="predicted"/>
<dbReference type="CDD" id="cd07197">
    <property type="entry name" value="nitrilase"/>
    <property type="match status" value="1"/>
</dbReference>
<dbReference type="InterPro" id="IPR003010">
    <property type="entry name" value="C-N_Hydrolase"/>
</dbReference>
<dbReference type="GeneID" id="59330187"/>
<dbReference type="InterPro" id="IPR036526">
    <property type="entry name" value="C-N_Hydrolase_sf"/>
</dbReference>
<keyword evidence="1" id="KW-0378">Hydrolase</keyword>
<dbReference type="AlphaFoldDB" id="A0A8H6CDW9"/>
<dbReference type="PROSITE" id="PS50263">
    <property type="entry name" value="CN_HYDROLASE"/>
    <property type="match status" value="1"/>
</dbReference>
<comment type="caution">
    <text evidence="3">The sequence shown here is derived from an EMBL/GenBank/DDBJ whole genome shotgun (WGS) entry which is preliminary data.</text>
</comment>
<accession>A0A8H6CDW9</accession>
<evidence type="ECO:0000313" key="4">
    <source>
        <dbReference type="Proteomes" id="UP000593566"/>
    </source>
</evidence>
<name>A0A8H6CDW9_9LECA</name>
<dbReference type="RefSeq" id="XP_037151240.1">
    <property type="nucleotide sequence ID" value="XM_037292701.1"/>
</dbReference>
<evidence type="ECO:0000256" key="1">
    <source>
        <dbReference type="ARBA" id="ARBA00022801"/>
    </source>
</evidence>
<dbReference type="PANTHER" id="PTHR43674:SF16">
    <property type="entry name" value="CARBON-NITROGEN FAMILY, PUTATIVE (AFU_ORTHOLOGUE AFUA_5G02350)-RELATED"/>
    <property type="match status" value="1"/>
</dbReference>